<dbReference type="AlphaFoldDB" id="A0A7W7D7V6"/>
<sequence length="639" mass="72364">MVETYNLLNPESLTENYVRQLRQTIDAYLPQYIFIGEVLQNSLDAVRETQHGKHNIDITIDLDKSEVCIQDDAMGFPNEPSLLFLGGGKKDGKKLAGQVGVGLKVVLFSSEYFSIRSRTVTGGFRFEIDDAYRFDSEDTVRPNFTVPKQFEPDPDPLERCGTEVRYRFNGASRVLSNYLKQVKEEALPKGLKSEFMPTLTNAVASGIFPTRFAALLACDLKRFSYLAMTEVPDALKDTTVTVSILCQNPQAILGDVLAELFDQKQGFTFQVPVGYLQMGETVSWAKPPKPAPYAQKLGAGGADLFRVQNGFNATEYRSESDLEQLLTNARGKLPDEIESFRRNLFPRINFVRLTIARIPHLERYLPGGSRRIFSANGVVTQHSPDLTKGRNQQYVRCFDIVVDVDAELNYGKTHLKNMRLVGQLKSFVNEAYRSVIQNAASRFVGKADPFEEEERSVSFWSKEDLLRPELTICKVPGDENDVIALFFELAGMGKFPEFRWYGLSQRDKYDARAVIQRVMDDPKVLERPTENSLRVVEFKIRAGAITEDFDREDKSPKDVHLLIAYEEGVSRSPQFQFIDIGDSDTYARAPEKIFPHVTRVLKDMQSGYEVQVLLLRECLEKFFPPPPPPAAPEDAIDDY</sequence>
<dbReference type="InterPro" id="IPR036890">
    <property type="entry name" value="HATPase_C_sf"/>
</dbReference>
<dbReference type="SUPFAM" id="SSF55874">
    <property type="entry name" value="ATPase domain of HSP90 chaperone/DNA topoisomerase II/histidine kinase"/>
    <property type="match status" value="1"/>
</dbReference>
<dbReference type="Proteomes" id="UP000542210">
    <property type="component" value="Unassembled WGS sequence"/>
</dbReference>
<evidence type="ECO:0000313" key="1">
    <source>
        <dbReference type="EMBL" id="MBB4701908.1"/>
    </source>
</evidence>
<dbReference type="EMBL" id="JACHND010000001">
    <property type="protein sequence ID" value="MBB4701908.1"/>
    <property type="molecule type" value="Genomic_DNA"/>
</dbReference>
<keyword evidence="2" id="KW-1185">Reference proteome</keyword>
<dbReference type="Gene3D" id="3.30.565.10">
    <property type="entry name" value="Histidine kinase-like ATPase, C-terminal domain"/>
    <property type="match status" value="1"/>
</dbReference>
<proteinExistence type="predicted"/>
<accession>A0A7W7D7V6</accession>
<organism evidence="1 2">
    <name type="scientific">Sphaerisporangium siamense</name>
    <dbReference type="NCBI Taxonomy" id="795645"/>
    <lineage>
        <taxon>Bacteria</taxon>
        <taxon>Bacillati</taxon>
        <taxon>Actinomycetota</taxon>
        <taxon>Actinomycetes</taxon>
        <taxon>Streptosporangiales</taxon>
        <taxon>Streptosporangiaceae</taxon>
        <taxon>Sphaerisporangium</taxon>
    </lineage>
</organism>
<dbReference type="RefSeq" id="WP_184881302.1">
    <property type="nucleotide sequence ID" value="NZ_BOOV01000007.1"/>
</dbReference>
<protein>
    <submittedName>
        <fullName evidence="1">Uncharacterized protein</fullName>
    </submittedName>
</protein>
<gene>
    <name evidence="1" type="ORF">BJ982_003452</name>
</gene>
<comment type="caution">
    <text evidence="1">The sequence shown here is derived from an EMBL/GenBank/DDBJ whole genome shotgun (WGS) entry which is preliminary data.</text>
</comment>
<reference evidence="1 2" key="1">
    <citation type="submission" date="2020-08" db="EMBL/GenBank/DDBJ databases">
        <title>Sequencing the genomes of 1000 actinobacteria strains.</title>
        <authorList>
            <person name="Klenk H.-P."/>
        </authorList>
    </citation>
    <scope>NUCLEOTIDE SEQUENCE [LARGE SCALE GENOMIC DNA]</scope>
    <source>
        <strain evidence="1 2">DSM 45784</strain>
    </source>
</reference>
<name>A0A7W7D7V6_9ACTN</name>
<evidence type="ECO:0000313" key="2">
    <source>
        <dbReference type="Proteomes" id="UP000542210"/>
    </source>
</evidence>